<dbReference type="AlphaFoldDB" id="A0A679GDI1"/>
<gene>
    <name evidence="1" type="ORF">PtoMrB4_30380</name>
</gene>
<dbReference type="Proteomes" id="UP000501237">
    <property type="component" value="Chromosome"/>
</dbReference>
<evidence type="ECO:0000313" key="1">
    <source>
        <dbReference type="EMBL" id="BCA29061.1"/>
    </source>
</evidence>
<name>A0A679GDI1_9GAMM</name>
<accession>A0A679GDI1</accession>
<sequence>MAVSQPDLLNQALARDALGAFLLGEPPYFHEARAEHEEPQNFGAAFEALLLPYWRETADPELGERLTRACLALLAGHPDHNRAIYCVHAWIWEYRYAQVGKGLPVFDWRLGPVAVMLKACIERARTALVADTRWAGASWNGADGILGALLRASLHLRDRLRGPDLVPSESE</sequence>
<dbReference type="EMBL" id="AP022642">
    <property type="protein sequence ID" value="BCA29061.1"/>
    <property type="molecule type" value="Genomic_DNA"/>
</dbReference>
<dbReference type="KEGG" id="poj:PtoMrB4_30380"/>
<organism evidence="1 2">
    <name type="scientific">Metapseudomonas otitidis</name>
    <dbReference type="NCBI Taxonomy" id="319939"/>
    <lineage>
        <taxon>Bacteria</taxon>
        <taxon>Pseudomonadati</taxon>
        <taxon>Pseudomonadota</taxon>
        <taxon>Gammaproteobacteria</taxon>
        <taxon>Pseudomonadales</taxon>
        <taxon>Pseudomonadaceae</taxon>
        <taxon>Metapseudomonas</taxon>
    </lineage>
</organism>
<reference evidence="1 2" key="1">
    <citation type="journal article" date="2020" name="Microbiol. Resour. Announc.">
        <title>Complete genome sequence of Pseudomonas otitidis strain MrB4, isolated from Lake Biwa in Japan.</title>
        <authorList>
            <person name="Miyazaki K."/>
            <person name="Hase E."/>
            <person name="Maruya T."/>
        </authorList>
    </citation>
    <scope>NUCLEOTIDE SEQUENCE [LARGE SCALE GENOMIC DNA]</scope>
    <source>
        <strain evidence="1 2">MrB4</strain>
    </source>
</reference>
<proteinExistence type="predicted"/>
<evidence type="ECO:0000313" key="2">
    <source>
        <dbReference type="Proteomes" id="UP000501237"/>
    </source>
</evidence>
<protein>
    <submittedName>
        <fullName evidence="1">Uncharacterized protein</fullName>
    </submittedName>
</protein>